<feature type="compositionally biased region" description="Low complexity" evidence="1">
    <location>
        <begin position="191"/>
        <end position="202"/>
    </location>
</feature>
<gene>
    <name evidence="2" type="ORF">GCWU000182_000336</name>
</gene>
<keyword evidence="3" id="KW-1185">Reference proteome</keyword>
<dbReference type="STRING" id="592010.GCWU000182_000336"/>
<feature type="compositionally biased region" description="Polar residues" evidence="1">
    <location>
        <begin position="213"/>
        <end position="228"/>
    </location>
</feature>
<dbReference type="AlphaFoldDB" id="W1Q6G9"/>
<sequence length="288" mass="33693">MKGRGLMKDYQGPAYQKRNVNYDNRRFNRESQSPSSKGAPYKFKSALEEKQETSRGHRPVYHHEQPWRDQPQKMIDASQTPPPATTHEPLEEADYRVAYRERHNSSPNQRFNSDLVRERMMSEPTEEESPAPSYRPGEELRLPQTHSDRLDRAYVAPAERRPQNDWPKPGQASRRQQDRQVLDEFLEAPTSQRSRQAWQASAQREREHHDASSQRQVSDAQAKFQSILENGRDSQEVARQARAERFQPKELPKPYQPPQSQAVTEVGVSREILARMRKDKDSYLLFED</sequence>
<dbReference type="HOGENOM" id="CLU_965131_0_0_9"/>
<evidence type="ECO:0000256" key="1">
    <source>
        <dbReference type="SAM" id="MobiDB-lite"/>
    </source>
</evidence>
<name>W1Q6G9_ABIDE</name>
<feature type="compositionally biased region" description="Basic and acidic residues" evidence="1">
    <location>
        <begin position="45"/>
        <end position="71"/>
    </location>
</feature>
<feature type="compositionally biased region" description="Basic and acidic residues" evidence="1">
    <location>
        <begin position="230"/>
        <end position="252"/>
    </location>
</feature>
<dbReference type="Proteomes" id="UP000019050">
    <property type="component" value="Unassembled WGS sequence"/>
</dbReference>
<proteinExistence type="predicted"/>
<feature type="compositionally biased region" description="Basic and acidic residues" evidence="1">
    <location>
        <begin position="203"/>
        <end position="212"/>
    </location>
</feature>
<accession>W1Q6G9</accession>
<organism evidence="2 3">
    <name type="scientific">Abiotrophia defectiva ATCC 49176</name>
    <dbReference type="NCBI Taxonomy" id="592010"/>
    <lineage>
        <taxon>Bacteria</taxon>
        <taxon>Bacillati</taxon>
        <taxon>Bacillota</taxon>
        <taxon>Bacilli</taxon>
        <taxon>Lactobacillales</taxon>
        <taxon>Aerococcaceae</taxon>
        <taxon>Abiotrophia</taxon>
    </lineage>
</organism>
<evidence type="ECO:0000313" key="2">
    <source>
        <dbReference type="EMBL" id="ESK66269.1"/>
    </source>
</evidence>
<feature type="compositionally biased region" description="Basic and acidic residues" evidence="1">
    <location>
        <begin position="88"/>
        <end position="104"/>
    </location>
</feature>
<feature type="compositionally biased region" description="Basic and acidic residues" evidence="1">
    <location>
        <begin position="136"/>
        <end position="163"/>
    </location>
</feature>
<evidence type="ECO:0000313" key="3">
    <source>
        <dbReference type="Proteomes" id="UP000019050"/>
    </source>
</evidence>
<protein>
    <submittedName>
        <fullName evidence="2">Uncharacterized protein</fullName>
    </submittedName>
</protein>
<reference evidence="2" key="1">
    <citation type="submission" date="2013-06" db="EMBL/GenBank/DDBJ databases">
        <authorList>
            <person name="Weinstock G."/>
            <person name="Sodergren E."/>
            <person name="Clifton S."/>
            <person name="Fulton L."/>
            <person name="Fulton B."/>
            <person name="Courtney L."/>
            <person name="Fronick C."/>
            <person name="Harrison M."/>
            <person name="Strong C."/>
            <person name="Farmer C."/>
            <person name="Delahaunty K."/>
            <person name="Markovic C."/>
            <person name="Hall O."/>
            <person name="Minx P."/>
            <person name="Tomlinson C."/>
            <person name="Mitreva M."/>
            <person name="Nelson J."/>
            <person name="Hou S."/>
            <person name="Wollam A."/>
            <person name="Pepin K.H."/>
            <person name="Johnson M."/>
            <person name="Bhonagiri V."/>
            <person name="Nash W.E."/>
            <person name="Warren W."/>
            <person name="Chinwalla A."/>
            <person name="Mardis E.R."/>
            <person name="Wilson R.K."/>
        </authorList>
    </citation>
    <scope>NUCLEOTIDE SEQUENCE [LARGE SCALE GENOMIC DNA]</scope>
    <source>
        <strain evidence="2">ATCC 49176</strain>
    </source>
</reference>
<dbReference type="EMBL" id="ACIN03000002">
    <property type="protein sequence ID" value="ESK66269.1"/>
    <property type="molecule type" value="Genomic_DNA"/>
</dbReference>
<feature type="region of interest" description="Disordered" evidence="1">
    <location>
        <begin position="1"/>
        <end position="266"/>
    </location>
</feature>
<comment type="caution">
    <text evidence="2">The sequence shown here is derived from an EMBL/GenBank/DDBJ whole genome shotgun (WGS) entry which is preliminary data.</text>
</comment>